<evidence type="ECO:0000256" key="7">
    <source>
        <dbReference type="ARBA" id="ARBA00023136"/>
    </source>
</evidence>
<dbReference type="GO" id="GO:0015293">
    <property type="term" value="F:symporter activity"/>
    <property type="evidence" value="ECO:0007669"/>
    <property type="project" value="UniProtKB-KW"/>
</dbReference>
<feature type="transmembrane region" description="Helical" evidence="8">
    <location>
        <begin position="20"/>
        <end position="45"/>
    </location>
</feature>
<dbReference type="PROSITE" id="PS00216">
    <property type="entry name" value="SUGAR_TRANSPORT_1"/>
    <property type="match status" value="1"/>
</dbReference>
<feature type="transmembrane region" description="Helical" evidence="8">
    <location>
        <begin position="246"/>
        <end position="270"/>
    </location>
</feature>
<dbReference type="PROSITE" id="PS50850">
    <property type="entry name" value="MFS"/>
    <property type="match status" value="1"/>
</dbReference>
<evidence type="ECO:0000259" key="9">
    <source>
        <dbReference type="PROSITE" id="PS50850"/>
    </source>
</evidence>
<feature type="transmembrane region" description="Helical" evidence="8">
    <location>
        <begin position="311"/>
        <end position="328"/>
    </location>
</feature>
<feature type="transmembrane region" description="Helical" evidence="8">
    <location>
        <begin position="340"/>
        <end position="362"/>
    </location>
</feature>
<evidence type="ECO:0000256" key="4">
    <source>
        <dbReference type="ARBA" id="ARBA00022692"/>
    </source>
</evidence>
<dbReference type="RefSeq" id="WP_175164278.1">
    <property type="nucleotide sequence ID" value="NZ_CADIKI010000017.1"/>
</dbReference>
<keyword evidence="5" id="KW-0769">Symport</keyword>
<evidence type="ECO:0000256" key="5">
    <source>
        <dbReference type="ARBA" id="ARBA00022847"/>
    </source>
</evidence>
<dbReference type="SUPFAM" id="SSF103473">
    <property type="entry name" value="MFS general substrate transporter"/>
    <property type="match status" value="1"/>
</dbReference>
<evidence type="ECO:0000256" key="1">
    <source>
        <dbReference type="ARBA" id="ARBA00004651"/>
    </source>
</evidence>
<dbReference type="Proteomes" id="UP000494252">
    <property type="component" value="Unassembled WGS sequence"/>
</dbReference>
<dbReference type="AlphaFoldDB" id="A0A6J5GM54"/>
<feature type="transmembrane region" description="Helical" evidence="8">
    <location>
        <begin position="282"/>
        <end position="304"/>
    </location>
</feature>
<organism evidence="10 11">
    <name type="scientific">Paraburkholderia fynbosensis</name>
    <dbReference type="NCBI Taxonomy" id="1200993"/>
    <lineage>
        <taxon>Bacteria</taxon>
        <taxon>Pseudomonadati</taxon>
        <taxon>Pseudomonadota</taxon>
        <taxon>Betaproteobacteria</taxon>
        <taxon>Burkholderiales</taxon>
        <taxon>Burkholderiaceae</taxon>
        <taxon>Paraburkholderia</taxon>
    </lineage>
</organism>
<evidence type="ECO:0000313" key="11">
    <source>
        <dbReference type="Proteomes" id="UP000494252"/>
    </source>
</evidence>
<feature type="transmembrane region" description="Helical" evidence="8">
    <location>
        <begin position="408"/>
        <end position="425"/>
    </location>
</feature>
<feature type="transmembrane region" description="Helical" evidence="8">
    <location>
        <begin position="374"/>
        <end position="396"/>
    </location>
</feature>
<dbReference type="InterPro" id="IPR036259">
    <property type="entry name" value="MFS_trans_sf"/>
</dbReference>
<dbReference type="PANTHER" id="PTHR43528:SF1">
    <property type="entry name" value="ALPHA-KETOGLUTARATE PERMEASE"/>
    <property type="match status" value="1"/>
</dbReference>
<dbReference type="InterPro" id="IPR005828">
    <property type="entry name" value="MFS_sugar_transport-like"/>
</dbReference>
<keyword evidence="6 8" id="KW-1133">Transmembrane helix</keyword>
<keyword evidence="7 8" id="KW-0472">Membrane</keyword>
<feature type="transmembrane region" description="Helical" evidence="8">
    <location>
        <begin position="152"/>
        <end position="175"/>
    </location>
</feature>
<dbReference type="InterPro" id="IPR005829">
    <property type="entry name" value="Sugar_transporter_CS"/>
</dbReference>
<dbReference type="InterPro" id="IPR020846">
    <property type="entry name" value="MFS_dom"/>
</dbReference>
<dbReference type="FunFam" id="1.20.1250.20:FF:000001">
    <property type="entry name" value="Dicarboxylate MFS transporter"/>
    <property type="match status" value="1"/>
</dbReference>
<dbReference type="PANTHER" id="PTHR43528">
    <property type="entry name" value="ALPHA-KETOGLUTARATE PERMEASE"/>
    <property type="match status" value="1"/>
</dbReference>
<reference evidence="10 11" key="1">
    <citation type="submission" date="2020-04" db="EMBL/GenBank/DDBJ databases">
        <authorList>
            <person name="De Canck E."/>
        </authorList>
    </citation>
    <scope>NUCLEOTIDE SEQUENCE [LARGE SCALE GENOMIC DNA]</scope>
    <source>
        <strain evidence="10 11">LMG 27177</strain>
    </source>
</reference>
<dbReference type="EMBL" id="CADIKI010000017">
    <property type="protein sequence ID" value="CAB3802197.1"/>
    <property type="molecule type" value="Genomic_DNA"/>
</dbReference>
<dbReference type="Pfam" id="PF00083">
    <property type="entry name" value="Sugar_tr"/>
    <property type="match status" value="1"/>
</dbReference>
<gene>
    <name evidence="10" type="primary">proP_16</name>
    <name evidence="10" type="ORF">LMG27177_05179</name>
</gene>
<evidence type="ECO:0000256" key="3">
    <source>
        <dbReference type="ARBA" id="ARBA00022475"/>
    </source>
</evidence>
<keyword evidence="2" id="KW-0813">Transport</keyword>
<feature type="transmembrane region" description="Helical" evidence="8">
    <location>
        <begin position="87"/>
        <end position="105"/>
    </location>
</feature>
<evidence type="ECO:0000256" key="8">
    <source>
        <dbReference type="SAM" id="Phobius"/>
    </source>
</evidence>
<evidence type="ECO:0000256" key="2">
    <source>
        <dbReference type="ARBA" id="ARBA00022448"/>
    </source>
</evidence>
<dbReference type="InterPro" id="IPR051084">
    <property type="entry name" value="H+-coupled_symporters"/>
</dbReference>
<keyword evidence="3" id="KW-1003">Cell membrane</keyword>
<dbReference type="GO" id="GO:0005886">
    <property type="term" value="C:plasma membrane"/>
    <property type="evidence" value="ECO:0007669"/>
    <property type="project" value="UniProtKB-SubCell"/>
</dbReference>
<feature type="transmembrane region" description="Helical" evidence="8">
    <location>
        <begin position="187"/>
        <end position="206"/>
    </location>
</feature>
<proteinExistence type="predicted"/>
<protein>
    <submittedName>
        <fullName evidence="10">Proline/betaine transporter</fullName>
    </submittedName>
</protein>
<dbReference type="Gene3D" id="1.20.1250.20">
    <property type="entry name" value="MFS general substrate transporter like domains"/>
    <property type="match status" value="2"/>
</dbReference>
<sequence length="442" mass="47266">MSANPVPSSSMVRKVVIASVLGNAFEWFDFAIYGLFAATIARLYFPADNPLASLMLTLATFGIGFAVRPLGGVLLGLYGDRVGRKKALSITIVLMALGTGMIGLLPTYAAIGVAAPILMVLARMIQGISAGGEFSGATTMLVEFAPAHRRGFFGSFQMCSQALAFSLGAAVAYLLTTHLSAAQLESWGWRLPFLFGILIGPVGWIIRSKVDESPEFLAYRRSAASASQKAARTPLRDLVRKYPREMISSTGICVVGTVSAYVFVFFLPIFAKQRLGIATADANLATFFGTAVILLVCPLAGYLSDRYGRKAVLLPGMVGYGVAAWFFFHHFIAAPSFHSLLLLQVGVSFFMSFIWAPVPIVLTEVFPVGVRSTGAALTYNLAVLLFGGLAPFVNTWLVKVTGSNAAPLYYVLFSLLIGVVSTLLLPQTDGGRVRVQAASQAR</sequence>
<accession>A0A6J5GM54</accession>
<keyword evidence="4 8" id="KW-0812">Transmembrane</keyword>
<comment type="subcellular location">
    <subcellularLocation>
        <location evidence="1">Cell membrane</location>
        <topology evidence="1">Multi-pass membrane protein</topology>
    </subcellularLocation>
</comment>
<feature type="domain" description="Major facilitator superfamily (MFS) profile" evidence="9">
    <location>
        <begin position="15"/>
        <end position="429"/>
    </location>
</feature>
<evidence type="ECO:0000313" key="10">
    <source>
        <dbReference type="EMBL" id="CAB3802197.1"/>
    </source>
</evidence>
<evidence type="ECO:0000256" key="6">
    <source>
        <dbReference type="ARBA" id="ARBA00022989"/>
    </source>
</evidence>
<feature type="transmembrane region" description="Helical" evidence="8">
    <location>
        <begin position="51"/>
        <end position="75"/>
    </location>
</feature>
<name>A0A6J5GM54_9BURK</name>
<keyword evidence="11" id="KW-1185">Reference proteome</keyword>